<keyword evidence="2 5" id="KW-0671">Queuosine biosynthesis</keyword>
<dbReference type="SUPFAM" id="SSF55620">
    <property type="entry name" value="Tetrahydrobiopterin biosynthesis enzymes-like"/>
    <property type="match status" value="1"/>
</dbReference>
<dbReference type="UniPathway" id="UPA00392"/>
<reference evidence="7 8" key="1">
    <citation type="journal article" date="2017" name="Environ. Microbiol.">
        <title>Genomic and physiological analyses of 'Reinekea forsetii' reveal a versatile opportunistic lifestyle during spring algae blooms.</title>
        <authorList>
            <person name="Avci B."/>
            <person name="Hahnke R.L."/>
            <person name="Chafee M."/>
            <person name="Fischer T."/>
            <person name="Gruber-Vodicka H."/>
            <person name="Tegetmeyer H.E."/>
            <person name="Harder J."/>
            <person name="Fuchs B.M."/>
            <person name="Amann R.I."/>
            <person name="Teeling H."/>
        </authorList>
    </citation>
    <scope>NUCLEOTIDE SEQUENCE [LARGE SCALE GENOMIC DNA]</scope>
    <source>
        <strain evidence="7 8">Hel1_31_D35</strain>
    </source>
</reference>
<dbReference type="OrthoDB" id="9789995at2"/>
<keyword evidence="4 5" id="KW-0560">Oxidoreductase</keyword>
<dbReference type="EMBL" id="CP011797">
    <property type="protein sequence ID" value="ATX77401.1"/>
    <property type="molecule type" value="Genomic_DNA"/>
</dbReference>
<feature type="binding site" evidence="5">
    <location>
        <begin position="248"/>
        <end position="249"/>
    </location>
    <ligand>
        <name>NADPH</name>
        <dbReference type="ChEBI" id="CHEBI:57783"/>
    </ligand>
</feature>
<feature type="binding site" evidence="5">
    <location>
        <begin position="219"/>
        <end position="220"/>
    </location>
    <ligand>
        <name>substrate</name>
    </ligand>
</feature>
<evidence type="ECO:0000256" key="2">
    <source>
        <dbReference type="ARBA" id="ARBA00022785"/>
    </source>
</evidence>
<evidence type="ECO:0000256" key="3">
    <source>
        <dbReference type="ARBA" id="ARBA00022857"/>
    </source>
</evidence>
<proteinExistence type="inferred from homology"/>
<evidence type="ECO:0000256" key="1">
    <source>
        <dbReference type="ARBA" id="ARBA00022490"/>
    </source>
</evidence>
<feature type="binding site" evidence="5">
    <location>
        <begin position="82"/>
        <end position="83"/>
    </location>
    <ligand>
        <name>NADPH</name>
        <dbReference type="ChEBI" id="CHEBI:57783"/>
    </ligand>
</feature>
<comment type="catalytic activity">
    <reaction evidence="5">
        <text>7-aminomethyl-7-carbaguanine + 2 NADP(+) = 7-cyano-7-carbaguanine + 2 NADPH + 3 H(+)</text>
        <dbReference type="Rhea" id="RHEA:13409"/>
        <dbReference type="ChEBI" id="CHEBI:15378"/>
        <dbReference type="ChEBI" id="CHEBI:45075"/>
        <dbReference type="ChEBI" id="CHEBI:57783"/>
        <dbReference type="ChEBI" id="CHEBI:58349"/>
        <dbReference type="ChEBI" id="CHEBI:58703"/>
        <dbReference type="EC" id="1.7.1.13"/>
    </reaction>
</comment>
<dbReference type="RefSeq" id="WP_100257660.1">
    <property type="nucleotide sequence ID" value="NZ_CP011797.1"/>
</dbReference>
<evidence type="ECO:0000313" key="8">
    <source>
        <dbReference type="Proteomes" id="UP000229757"/>
    </source>
</evidence>
<dbReference type="InterPro" id="IPR029139">
    <property type="entry name" value="QueF_N"/>
</dbReference>
<accession>A0A2K8KU73</accession>
<comment type="subcellular location">
    <subcellularLocation>
        <location evidence="5">Cytoplasm</location>
    </subcellularLocation>
</comment>
<feature type="active site" description="Proton donor" evidence="5">
    <location>
        <position position="187"/>
    </location>
</feature>
<comment type="subunit">
    <text evidence="5">Homodimer.</text>
</comment>
<comment type="similarity">
    <text evidence="5">Belongs to the GTP cyclohydrolase I family. QueF type 2 subfamily.</text>
</comment>
<comment type="function">
    <text evidence="5">Catalyzes the NADPH-dependent reduction of 7-cyano-7-deazaguanine (preQ0) to 7-aminomethyl-7-deazaguanine (preQ1).</text>
</comment>
<keyword evidence="3 5" id="KW-0521">NADP</keyword>
<dbReference type="PANTHER" id="PTHR34354:SF1">
    <property type="entry name" value="NADPH-DEPENDENT 7-CYANO-7-DEAZAGUANINE REDUCTASE"/>
    <property type="match status" value="1"/>
</dbReference>
<name>A0A2K8KU73_9GAMM</name>
<evidence type="ECO:0000256" key="5">
    <source>
        <dbReference type="HAMAP-Rule" id="MF_00817"/>
    </source>
</evidence>
<sequence>MKPEYSPLGKSSAYADQYDASLLFPIPRLDKRLELGLTTDLPFSGVDIWNAYELSWLNARGKPRVALAEFSVPAGSPNIVESKSLKLYLNSFNQTRFDDDEQVQQRLVQDLSSAANSPVQVKVIALNAEPSSLVFQSDSAECIDDLDIEIENYQPSPGGLVVSDTVVSEQLVSHLLKSNCLVTGQPDWGSVYIDYTGPQIDRATLLRYLISFRQHNEFHEQCVERIFVDLKSACQCDKLTVYARYIRRGGLDINPFRSDDPSAVVNNIRHIRQ</sequence>
<dbReference type="Pfam" id="PF14819">
    <property type="entry name" value="QueF_N"/>
    <property type="match status" value="1"/>
</dbReference>
<dbReference type="InterPro" id="IPR050084">
    <property type="entry name" value="NADPH_dep_7-cyano-7-deazaG_red"/>
</dbReference>
<evidence type="ECO:0000259" key="6">
    <source>
        <dbReference type="Pfam" id="PF14819"/>
    </source>
</evidence>
<dbReference type="PIRSF" id="PIRSF004750">
    <property type="entry name" value="Nitrile_oxidored_YqcD_prd"/>
    <property type="match status" value="1"/>
</dbReference>
<keyword evidence="1 5" id="KW-0963">Cytoplasm</keyword>
<dbReference type="InterPro" id="IPR043133">
    <property type="entry name" value="GTP-CH-I_C/QueF"/>
</dbReference>
<dbReference type="InterPro" id="IPR029500">
    <property type="entry name" value="QueF"/>
</dbReference>
<feature type="domain" description="NADPH-dependent 7-cyano-7-deazaguanine reductase N-terminal" evidence="6">
    <location>
        <begin position="14"/>
        <end position="123"/>
    </location>
</feature>
<dbReference type="NCBIfam" id="TIGR03138">
    <property type="entry name" value="QueF"/>
    <property type="match status" value="1"/>
</dbReference>
<evidence type="ECO:0000313" key="7">
    <source>
        <dbReference type="EMBL" id="ATX77401.1"/>
    </source>
</evidence>
<organism evidence="7 8">
    <name type="scientific">Reinekea forsetii</name>
    <dbReference type="NCBI Taxonomy" id="1336806"/>
    <lineage>
        <taxon>Bacteria</taxon>
        <taxon>Pseudomonadati</taxon>
        <taxon>Pseudomonadota</taxon>
        <taxon>Gammaproteobacteria</taxon>
        <taxon>Oceanospirillales</taxon>
        <taxon>Saccharospirillaceae</taxon>
        <taxon>Reinekea</taxon>
    </lineage>
</organism>
<dbReference type="AlphaFoldDB" id="A0A2K8KU73"/>
<dbReference type="InterPro" id="IPR016428">
    <property type="entry name" value="QueF_type2"/>
</dbReference>
<comment type="pathway">
    <text evidence="5">tRNA modification; tRNA-queuosine biosynthesis.</text>
</comment>
<feature type="active site" description="Thioimide intermediate" evidence="5">
    <location>
        <position position="180"/>
    </location>
</feature>
<dbReference type="GO" id="GO:0008616">
    <property type="term" value="P:tRNA queuosine(34) biosynthetic process"/>
    <property type="evidence" value="ECO:0007669"/>
    <property type="project" value="UniProtKB-UniRule"/>
</dbReference>
<dbReference type="GO" id="GO:0033739">
    <property type="term" value="F:preQ1 synthase activity"/>
    <property type="evidence" value="ECO:0007669"/>
    <property type="project" value="UniProtKB-UniRule"/>
</dbReference>
<evidence type="ECO:0000256" key="4">
    <source>
        <dbReference type="ARBA" id="ARBA00023002"/>
    </source>
</evidence>
<protein>
    <recommendedName>
        <fullName evidence="5">NADPH-dependent 7-cyano-7-deazaguanine reductase</fullName>
        <ecNumber evidence="5">1.7.1.13</ecNumber>
    </recommendedName>
    <alternativeName>
        <fullName evidence="5">7-cyano-7-carbaguanine reductase</fullName>
    </alternativeName>
    <alternativeName>
        <fullName evidence="5">NADPH-dependent nitrile oxidoreductase</fullName>
    </alternativeName>
    <alternativeName>
        <fullName evidence="5">PreQ(0) reductase</fullName>
    </alternativeName>
</protein>
<dbReference type="Pfam" id="PF14489">
    <property type="entry name" value="QueF"/>
    <property type="match status" value="1"/>
</dbReference>
<keyword evidence="8" id="KW-1185">Reference proteome</keyword>
<feature type="binding site" evidence="5">
    <location>
        <begin position="80"/>
        <end position="82"/>
    </location>
    <ligand>
        <name>substrate</name>
    </ligand>
</feature>
<dbReference type="GO" id="GO:0005737">
    <property type="term" value="C:cytoplasm"/>
    <property type="evidence" value="ECO:0007669"/>
    <property type="project" value="UniProtKB-SubCell"/>
</dbReference>
<dbReference type="Proteomes" id="UP000229757">
    <property type="component" value="Chromosome"/>
</dbReference>
<gene>
    <name evidence="5 7" type="primary">queF</name>
    <name evidence="7" type="ORF">REIFOR_02270</name>
</gene>
<dbReference type="HAMAP" id="MF_00817">
    <property type="entry name" value="QueF_type2"/>
    <property type="match status" value="1"/>
</dbReference>
<dbReference type="Gene3D" id="3.30.1130.10">
    <property type="match status" value="2"/>
</dbReference>
<dbReference type="PANTHER" id="PTHR34354">
    <property type="entry name" value="NADPH-DEPENDENT 7-CYANO-7-DEAZAGUANINE REDUCTASE"/>
    <property type="match status" value="1"/>
</dbReference>
<dbReference type="EC" id="1.7.1.13" evidence="5"/>
<dbReference type="KEGG" id="rfo:REIFOR_02270"/>